<evidence type="ECO:0000256" key="3">
    <source>
        <dbReference type="SAM" id="SignalP"/>
    </source>
</evidence>
<organism evidence="6 7">
    <name type="scientific">Thelephora terrestris</name>
    <dbReference type="NCBI Taxonomy" id="56493"/>
    <lineage>
        <taxon>Eukaryota</taxon>
        <taxon>Fungi</taxon>
        <taxon>Dikarya</taxon>
        <taxon>Basidiomycota</taxon>
        <taxon>Agaricomycotina</taxon>
        <taxon>Agaricomycetes</taxon>
        <taxon>Thelephorales</taxon>
        <taxon>Thelephoraceae</taxon>
        <taxon>Thelephora</taxon>
    </lineage>
</organism>
<comment type="caution">
    <text evidence="6">The sequence shown here is derived from an EMBL/GenBank/DDBJ whole genome shotgun (WGS) entry which is preliminary data.</text>
</comment>
<dbReference type="PROSITE" id="PS00497">
    <property type="entry name" value="TYROSINASE_1"/>
    <property type="match status" value="1"/>
</dbReference>
<keyword evidence="2" id="KW-0186">Copper</keyword>
<dbReference type="AlphaFoldDB" id="A0A9P6HAV3"/>
<keyword evidence="3" id="KW-0732">Signal</keyword>
<evidence type="ECO:0000256" key="2">
    <source>
        <dbReference type="ARBA" id="ARBA00023008"/>
    </source>
</evidence>
<evidence type="ECO:0000256" key="1">
    <source>
        <dbReference type="ARBA" id="ARBA00022723"/>
    </source>
</evidence>
<feature type="signal peptide" evidence="3">
    <location>
        <begin position="1"/>
        <end position="24"/>
    </location>
</feature>
<dbReference type="PRINTS" id="PR00092">
    <property type="entry name" value="TYROSINASE"/>
</dbReference>
<feature type="chain" id="PRO_5040226640" evidence="3">
    <location>
        <begin position="25"/>
        <end position="370"/>
    </location>
</feature>
<dbReference type="SUPFAM" id="SSF48056">
    <property type="entry name" value="Di-copper centre-containing domain"/>
    <property type="match status" value="1"/>
</dbReference>
<keyword evidence="1" id="KW-0479">Metal-binding</keyword>
<dbReference type="PANTHER" id="PTHR11474">
    <property type="entry name" value="TYROSINASE FAMILY MEMBER"/>
    <property type="match status" value="1"/>
</dbReference>
<dbReference type="Gene3D" id="1.10.1280.10">
    <property type="entry name" value="Di-copper center containing domain from catechol oxidase"/>
    <property type="match status" value="1"/>
</dbReference>
<name>A0A9P6HAV3_9AGAM</name>
<dbReference type="EMBL" id="WIUZ02000010">
    <property type="protein sequence ID" value="KAF9783210.1"/>
    <property type="molecule type" value="Genomic_DNA"/>
</dbReference>
<keyword evidence="7" id="KW-1185">Reference proteome</keyword>
<dbReference type="GO" id="GO:0046872">
    <property type="term" value="F:metal ion binding"/>
    <property type="evidence" value="ECO:0007669"/>
    <property type="project" value="UniProtKB-KW"/>
</dbReference>
<protein>
    <submittedName>
        <fullName evidence="6">Di-copper centre-containing protein</fullName>
    </submittedName>
</protein>
<dbReference type="OrthoDB" id="6132182at2759"/>
<dbReference type="PANTHER" id="PTHR11474:SF126">
    <property type="entry name" value="TYROSINASE-LIKE PROTEIN TYR-1-RELATED"/>
    <property type="match status" value="1"/>
</dbReference>
<accession>A0A9P6HAV3</accession>
<feature type="domain" description="Tyrosinase copper-binding" evidence="4">
    <location>
        <begin position="99"/>
        <end position="116"/>
    </location>
</feature>
<sequence>MAPSIPSIARFILFIGAAVTSISATLCEDPAVRREWRALSKHERAEWIKAVNCLSAQPHDPNLAVTQPANATLIPPIDPNSSYYDDLVYLHMDLNPAVHFTGMFLPWHRYYVKHFENSLRDQCGYTGVTPYWDWTIDAFDTEHSTMFDDHEKCGLGGWGDPNDDIQITTGGFKDVVRVYPSPHRIRRNFTLQPLANIPNPFPNDPLAPPVDPTILINGSFSSANYDFLLNGFLGDFEGFQAYIEGPQGTHGGPHLILGGDMTGFCPGTTGPPDCYAGPKWTPNDPMFFLHHAMIDRLWAQWQLVAPQNAVSFVGGSVPARETYAIYQTFPNGGPPFLHFESVLPSDGLWQNVTVFDVMDTRNEVLCYTYE</sequence>
<proteinExistence type="predicted"/>
<evidence type="ECO:0000313" key="7">
    <source>
        <dbReference type="Proteomes" id="UP000736335"/>
    </source>
</evidence>
<evidence type="ECO:0000313" key="6">
    <source>
        <dbReference type="EMBL" id="KAF9783210.1"/>
    </source>
</evidence>
<reference evidence="6" key="1">
    <citation type="journal article" date="2020" name="Nat. Commun.">
        <title>Large-scale genome sequencing of mycorrhizal fungi provides insights into the early evolution of symbiotic traits.</title>
        <authorList>
            <person name="Miyauchi S."/>
            <person name="Kiss E."/>
            <person name="Kuo A."/>
            <person name="Drula E."/>
            <person name="Kohler A."/>
            <person name="Sanchez-Garcia M."/>
            <person name="Morin E."/>
            <person name="Andreopoulos B."/>
            <person name="Barry K.W."/>
            <person name="Bonito G."/>
            <person name="Buee M."/>
            <person name="Carver A."/>
            <person name="Chen C."/>
            <person name="Cichocki N."/>
            <person name="Clum A."/>
            <person name="Culley D."/>
            <person name="Crous P.W."/>
            <person name="Fauchery L."/>
            <person name="Girlanda M."/>
            <person name="Hayes R.D."/>
            <person name="Keri Z."/>
            <person name="LaButti K."/>
            <person name="Lipzen A."/>
            <person name="Lombard V."/>
            <person name="Magnuson J."/>
            <person name="Maillard F."/>
            <person name="Murat C."/>
            <person name="Nolan M."/>
            <person name="Ohm R.A."/>
            <person name="Pangilinan J."/>
            <person name="Pereira M.F."/>
            <person name="Perotto S."/>
            <person name="Peter M."/>
            <person name="Pfister S."/>
            <person name="Riley R."/>
            <person name="Sitrit Y."/>
            <person name="Stielow J.B."/>
            <person name="Szollosi G."/>
            <person name="Zifcakova L."/>
            <person name="Stursova M."/>
            <person name="Spatafora J.W."/>
            <person name="Tedersoo L."/>
            <person name="Vaario L.M."/>
            <person name="Yamada A."/>
            <person name="Yan M."/>
            <person name="Wang P."/>
            <person name="Xu J."/>
            <person name="Bruns T."/>
            <person name="Baldrian P."/>
            <person name="Vilgalys R."/>
            <person name="Dunand C."/>
            <person name="Henrissat B."/>
            <person name="Grigoriev I.V."/>
            <person name="Hibbett D."/>
            <person name="Nagy L.G."/>
            <person name="Martin F.M."/>
        </authorList>
    </citation>
    <scope>NUCLEOTIDE SEQUENCE</scope>
    <source>
        <strain evidence="6">UH-Tt-Lm1</strain>
    </source>
</reference>
<dbReference type="InterPro" id="IPR050316">
    <property type="entry name" value="Tyrosinase/Hemocyanin"/>
</dbReference>
<dbReference type="InterPro" id="IPR008922">
    <property type="entry name" value="Di-copper_centre_dom_sf"/>
</dbReference>
<dbReference type="Proteomes" id="UP000736335">
    <property type="component" value="Unassembled WGS sequence"/>
</dbReference>
<feature type="domain" description="Tyrosinase copper-binding" evidence="5">
    <location>
        <begin position="284"/>
        <end position="295"/>
    </location>
</feature>
<evidence type="ECO:0000259" key="4">
    <source>
        <dbReference type="PROSITE" id="PS00497"/>
    </source>
</evidence>
<dbReference type="InterPro" id="IPR002227">
    <property type="entry name" value="Tyrosinase_Cu-bd"/>
</dbReference>
<gene>
    <name evidence="6" type="ORF">BJ322DRAFT_141320</name>
</gene>
<evidence type="ECO:0000259" key="5">
    <source>
        <dbReference type="PROSITE" id="PS00498"/>
    </source>
</evidence>
<reference evidence="6" key="2">
    <citation type="submission" date="2020-11" db="EMBL/GenBank/DDBJ databases">
        <authorList>
            <consortium name="DOE Joint Genome Institute"/>
            <person name="Kuo A."/>
            <person name="Miyauchi S."/>
            <person name="Kiss E."/>
            <person name="Drula E."/>
            <person name="Kohler A."/>
            <person name="Sanchez-Garcia M."/>
            <person name="Andreopoulos B."/>
            <person name="Barry K.W."/>
            <person name="Bonito G."/>
            <person name="Buee M."/>
            <person name="Carver A."/>
            <person name="Chen C."/>
            <person name="Cichocki N."/>
            <person name="Clum A."/>
            <person name="Culley D."/>
            <person name="Crous P.W."/>
            <person name="Fauchery L."/>
            <person name="Girlanda M."/>
            <person name="Hayes R."/>
            <person name="Keri Z."/>
            <person name="Labutti K."/>
            <person name="Lipzen A."/>
            <person name="Lombard V."/>
            <person name="Magnuson J."/>
            <person name="Maillard F."/>
            <person name="Morin E."/>
            <person name="Murat C."/>
            <person name="Nolan M."/>
            <person name="Ohm R."/>
            <person name="Pangilinan J."/>
            <person name="Pereira M."/>
            <person name="Perotto S."/>
            <person name="Peter M."/>
            <person name="Riley R."/>
            <person name="Sitrit Y."/>
            <person name="Stielow B."/>
            <person name="Szollosi G."/>
            <person name="Zifcakova L."/>
            <person name="Stursova M."/>
            <person name="Spatafora J.W."/>
            <person name="Tedersoo L."/>
            <person name="Vaario L.-M."/>
            <person name="Yamada A."/>
            <person name="Yan M."/>
            <person name="Wang P."/>
            <person name="Xu J."/>
            <person name="Bruns T."/>
            <person name="Baldrian P."/>
            <person name="Vilgalys R."/>
            <person name="Henrissat B."/>
            <person name="Grigoriev I.V."/>
            <person name="Hibbett D."/>
            <person name="Nagy L.G."/>
            <person name="Martin F.M."/>
        </authorList>
    </citation>
    <scope>NUCLEOTIDE SEQUENCE</scope>
    <source>
        <strain evidence="6">UH-Tt-Lm1</strain>
    </source>
</reference>
<dbReference type="PROSITE" id="PS00498">
    <property type="entry name" value="TYROSINASE_2"/>
    <property type="match status" value="1"/>
</dbReference>
<dbReference type="GO" id="GO:0016491">
    <property type="term" value="F:oxidoreductase activity"/>
    <property type="evidence" value="ECO:0007669"/>
    <property type="project" value="InterPro"/>
</dbReference>
<dbReference type="Pfam" id="PF00264">
    <property type="entry name" value="Tyrosinase"/>
    <property type="match status" value="1"/>
</dbReference>